<organism evidence="2 3">
    <name type="scientific">Paracholeplasma manati</name>
    <dbReference type="NCBI Taxonomy" id="591373"/>
    <lineage>
        <taxon>Bacteria</taxon>
        <taxon>Bacillati</taxon>
        <taxon>Mycoplasmatota</taxon>
        <taxon>Mollicutes</taxon>
        <taxon>Acholeplasmatales</taxon>
        <taxon>Acholeplasmataceae</taxon>
        <taxon>Paracholeplasma</taxon>
    </lineage>
</organism>
<proteinExistence type="predicted"/>
<dbReference type="PANTHER" id="PTHR30383:SF5">
    <property type="entry name" value="SGNH HYDROLASE-TYPE ESTERASE DOMAIN-CONTAINING PROTEIN"/>
    <property type="match status" value="1"/>
</dbReference>
<accession>A0ABT2Y3M5</accession>
<evidence type="ECO:0000313" key="2">
    <source>
        <dbReference type="EMBL" id="MCV2231341.1"/>
    </source>
</evidence>
<feature type="domain" description="SGNH hydrolase-type esterase" evidence="1">
    <location>
        <begin position="11"/>
        <end position="200"/>
    </location>
</feature>
<dbReference type="RefSeq" id="WP_263607454.1">
    <property type="nucleotide sequence ID" value="NZ_JAOVQM010000001.1"/>
</dbReference>
<comment type="caution">
    <text evidence="2">The sequence shown here is derived from an EMBL/GenBank/DDBJ whole genome shotgun (WGS) entry which is preliminary data.</text>
</comment>
<reference evidence="2" key="1">
    <citation type="submission" date="2022-09" db="EMBL/GenBank/DDBJ databases">
        <title>Novel Mycoplasma species identified in domestic and wild animals.</title>
        <authorList>
            <person name="Volokhov D.V."/>
            <person name="Furtak V.A."/>
            <person name="Zagorodnyaya T.A."/>
        </authorList>
    </citation>
    <scope>NUCLEOTIDE SEQUENCE</scope>
    <source>
        <strain evidence="2">Oakley</strain>
    </source>
</reference>
<dbReference type="SUPFAM" id="SSF52266">
    <property type="entry name" value="SGNH hydrolase"/>
    <property type="match status" value="1"/>
</dbReference>
<evidence type="ECO:0000259" key="1">
    <source>
        <dbReference type="Pfam" id="PF13472"/>
    </source>
</evidence>
<dbReference type="CDD" id="cd01834">
    <property type="entry name" value="SGNH_hydrolase_like_2"/>
    <property type="match status" value="1"/>
</dbReference>
<evidence type="ECO:0000313" key="3">
    <source>
        <dbReference type="Proteomes" id="UP001177160"/>
    </source>
</evidence>
<dbReference type="Gene3D" id="3.40.50.1110">
    <property type="entry name" value="SGNH hydrolase"/>
    <property type="match status" value="1"/>
</dbReference>
<dbReference type="EMBL" id="JAOVQM010000001">
    <property type="protein sequence ID" value="MCV2231341.1"/>
    <property type="molecule type" value="Genomic_DNA"/>
</dbReference>
<sequence>MLFKPNESVVFLGDSITDSNKSGVEGSYVWDVLGSGYVNMVNSYFLLYHPELNLRIINQGISGNRTTDLLNRLDKDVISYKPNHVVLMIGVNDAWRQLDCPQIPDYKLTTEVYKQNVLEIIKRLQAENIHVIVMSPFYLEPNRSNALREKVDAYNVVLKDITAQLGLMYIDLQKAFDDLLEKVSIFTISGDRIHLNMAGNMFLRDQVIQHLIK</sequence>
<name>A0ABT2Y3M5_9MOLU</name>
<keyword evidence="2" id="KW-0378">Hydrolase</keyword>
<dbReference type="Pfam" id="PF13472">
    <property type="entry name" value="Lipase_GDSL_2"/>
    <property type="match status" value="1"/>
</dbReference>
<dbReference type="PANTHER" id="PTHR30383">
    <property type="entry name" value="THIOESTERASE 1/PROTEASE 1/LYSOPHOSPHOLIPASE L1"/>
    <property type="match status" value="1"/>
</dbReference>
<dbReference type="GO" id="GO:0016787">
    <property type="term" value="F:hydrolase activity"/>
    <property type="evidence" value="ECO:0007669"/>
    <property type="project" value="UniProtKB-KW"/>
</dbReference>
<dbReference type="Proteomes" id="UP001177160">
    <property type="component" value="Unassembled WGS sequence"/>
</dbReference>
<dbReference type="InterPro" id="IPR036514">
    <property type="entry name" value="SGNH_hydro_sf"/>
</dbReference>
<dbReference type="InterPro" id="IPR013830">
    <property type="entry name" value="SGNH_hydro"/>
</dbReference>
<protein>
    <submittedName>
        <fullName evidence="2">SGNH/GDSL hydrolase family protein</fullName>
    </submittedName>
</protein>
<keyword evidence="3" id="KW-1185">Reference proteome</keyword>
<gene>
    <name evidence="2" type="ORF">N7548_00680</name>
</gene>
<dbReference type="InterPro" id="IPR051532">
    <property type="entry name" value="Ester_Hydrolysis_Enzymes"/>
</dbReference>